<dbReference type="Pfam" id="PF00293">
    <property type="entry name" value="NUDIX"/>
    <property type="match status" value="1"/>
</dbReference>
<dbReference type="GO" id="GO:0034353">
    <property type="term" value="F:mRNA 5'-diphosphatase activity"/>
    <property type="evidence" value="ECO:0007669"/>
    <property type="project" value="TreeGrafter"/>
</dbReference>
<dbReference type="InterPro" id="IPR022927">
    <property type="entry name" value="RppH"/>
</dbReference>
<dbReference type="InterPro" id="IPR015797">
    <property type="entry name" value="NUDIX_hydrolase-like_dom_sf"/>
</dbReference>
<dbReference type="Gene3D" id="3.90.79.10">
    <property type="entry name" value="Nucleoside Triphosphate Pyrophosphohydrolase"/>
    <property type="match status" value="1"/>
</dbReference>
<dbReference type="OrthoDB" id="9816040at2"/>
<reference evidence="6 7" key="1">
    <citation type="submission" date="2016-12" db="EMBL/GenBank/DDBJ databases">
        <title>Genome sequencing of Methylocaldum marinum.</title>
        <authorList>
            <person name="Takeuchi M."/>
            <person name="Kamagata Y."/>
            <person name="Hiraoka S."/>
            <person name="Oshima K."/>
            <person name="Hattori M."/>
            <person name="Iwasaki W."/>
        </authorList>
    </citation>
    <scope>NUCLEOTIDE SEQUENCE [LARGE SCALE GENOMIC DNA]</scope>
    <source>
        <strain evidence="6 7">S8</strain>
    </source>
</reference>
<dbReference type="HAMAP" id="MF_00298">
    <property type="entry name" value="Nudix_RppH"/>
    <property type="match status" value="1"/>
</dbReference>
<dbReference type="GO" id="GO:0005737">
    <property type="term" value="C:cytoplasm"/>
    <property type="evidence" value="ECO:0007669"/>
    <property type="project" value="TreeGrafter"/>
</dbReference>
<dbReference type="PROSITE" id="PS51462">
    <property type="entry name" value="NUDIX"/>
    <property type="match status" value="1"/>
</dbReference>
<dbReference type="RefSeq" id="WP_119629125.1">
    <property type="nucleotide sequence ID" value="NZ_AP017928.1"/>
</dbReference>
<comment type="cofactor">
    <cofactor evidence="2">
        <name>Mg(2+)</name>
        <dbReference type="ChEBI" id="CHEBI:18420"/>
    </cofactor>
</comment>
<evidence type="ECO:0000259" key="5">
    <source>
        <dbReference type="PROSITE" id="PS51462"/>
    </source>
</evidence>
<evidence type="ECO:0000256" key="4">
    <source>
        <dbReference type="HAMAP-Rule" id="MF_00298"/>
    </source>
</evidence>
<evidence type="ECO:0000313" key="7">
    <source>
        <dbReference type="Proteomes" id="UP000266313"/>
    </source>
</evidence>
<evidence type="ECO:0000256" key="3">
    <source>
        <dbReference type="ARBA" id="ARBA00022801"/>
    </source>
</evidence>
<dbReference type="NCBIfam" id="NF001937">
    <property type="entry name" value="PRK00714.1-4"/>
    <property type="match status" value="1"/>
</dbReference>
<feature type="domain" description="Nudix hydrolase" evidence="5">
    <location>
        <begin position="6"/>
        <end position="149"/>
    </location>
</feature>
<comment type="similarity">
    <text evidence="4">Belongs to the Nudix hydrolase family. RppH subfamily.</text>
</comment>
<name>A0A250KPD0_9GAMM</name>
<dbReference type="KEGG" id="mmai:sS8_1572"/>
<dbReference type="EC" id="3.6.1.-" evidence="4"/>
<evidence type="ECO:0000256" key="2">
    <source>
        <dbReference type="ARBA" id="ARBA00001946"/>
    </source>
</evidence>
<protein>
    <recommendedName>
        <fullName evidence="4">RNA pyrophosphohydrolase</fullName>
        <ecNumber evidence="4">3.6.1.-</ecNumber>
    </recommendedName>
    <alternativeName>
        <fullName evidence="4">(Di)nucleoside polyphosphate hydrolase</fullName>
    </alternativeName>
</protein>
<dbReference type="PANTHER" id="PTHR23114:SF17">
    <property type="entry name" value="M7GPPPN-MRNA HYDROLASE"/>
    <property type="match status" value="1"/>
</dbReference>
<dbReference type="InterPro" id="IPR020084">
    <property type="entry name" value="NUDIX_hydrolase_CS"/>
</dbReference>
<gene>
    <name evidence="4" type="primary">rppH</name>
    <name evidence="4" type="synonym">nudH</name>
    <name evidence="6" type="ORF">sS8_1572</name>
</gene>
<dbReference type="GO" id="GO:0006402">
    <property type="term" value="P:mRNA catabolic process"/>
    <property type="evidence" value="ECO:0007669"/>
    <property type="project" value="TreeGrafter"/>
</dbReference>
<evidence type="ECO:0000256" key="1">
    <source>
        <dbReference type="ARBA" id="ARBA00001936"/>
    </source>
</evidence>
<dbReference type="SUPFAM" id="SSF55811">
    <property type="entry name" value="Nudix"/>
    <property type="match status" value="1"/>
</dbReference>
<feature type="short sequence motif" description="Nudix box" evidence="4">
    <location>
        <begin position="38"/>
        <end position="59"/>
    </location>
</feature>
<organism evidence="6 7">
    <name type="scientific">Methylocaldum marinum</name>
    <dbReference type="NCBI Taxonomy" id="1432792"/>
    <lineage>
        <taxon>Bacteria</taxon>
        <taxon>Pseudomonadati</taxon>
        <taxon>Pseudomonadota</taxon>
        <taxon>Gammaproteobacteria</taxon>
        <taxon>Methylococcales</taxon>
        <taxon>Methylococcaceae</taxon>
        <taxon>Methylocaldum</taxon>
    </lineage>
</organism>
<dbReference type="PRINTS" id="PR00502">
    <property type="entry name" value="NUDIXFAMILY"/>
</dbReference>
<comment type="cofactor">
    <cofactor evidence="4">
        <name>a divalent metal cation</name>
        <dbReference type="ChEBI" id="CHEBI:60240"/>
    </cofactor>
</comment>
<dbReference type="NCBIfam" id="NF001938">
    <property type="entry name" value="PRK00714.1-5"/>
    <property type="match status" value="1"/>
</dbReference>
<proteinExistence type="inferred from homology"/>
<comment type="cofactor">
    <cofactor evidence="1">
        <name>Mn(2+)</name>
        <dbReference type="ChEBI" id="CHEBI:29035"/>
    </cofactor>
</comment>
<keyword evidence="3 4" id="KW-0378">Hydrolase</keyword>
<dbReference type="InterPro" id="IPR020476">
    <property type="entry name" value="Nudix_hydrolase"/>
</dbReference>
<dbReference type="NCBIfam" id="NF001934">
    <property type="entry name" value="PRK00714.1-1"/>
    <property type="match status" value="1"/>
</dbReference>
<dbReference type="AlphaFoldDB" id="A0A250KPD0"/>
<dbReference type="EMBL" id="AP017928">
    <property type="protein sequence ID" value="BBA33530.1"/>
    <property type="molecule type" value="Genomic_DNA"/>
</dbReference>
<dbReference type="Proteomes" id="UP000266313">
    <property type="component" value="Chromosome"/>
</dbReference>
<accession>A0A250KPD0</accession>
<sequence>MIDADGYRLNVGIVLCNNDGRVFWARRVGMRSWQFPQGGIKLNEAPEAAMYRELYEEVGLKKHDVQLIGRTRDWLRYDLPERYIRKHSFPLCIGQKQLWYILRLSGEESRICLHRSDKPEFDAWCWVDYWYPVSDVVYFKRQVYRQALTELGNYLAPGTASVSPVDSLSAGRKT</sequence>
<comment type="function">
    <text evidence="4">Accelerates the degradation of transcripts by removing pyrophosphate from the 5'-end of triphosphorylated RNA, leading to a more labile monophosphorylated state that can stimulate subsequent ribonuclease cleavage.</text>
</comment>
<dbReference type="InterPro" id="IPR000086">
    <property type="entry name" value="NUDIX_hydrolase_dom"/>
</dbReference>
<dbReference type="CDD" id="cd03671">
    <property type="entry name" value="NUDIX_Ap4A_hydrolase_plant_like"/>
    <property type="match status" value="1"/>
</dbReference>
<dbReference type="PROSITE" id="PS00893">
    <property type="entry name" value="NUDIX_BOX"/>
    <property type="match status" value="1"/>
</dbReference>
<keyword evidence="7" id="KW-1185">Reference proteome</keyword>
<dbReference type="FunFam" id="3.90.79.10:FF:000001">
    <property type="entry name" value="RNA pyrophosphohydrolase"/>
    <property type="match status" value="1"/>
</dbReference>
<dbReference type="PANTHER" id="PTHR23114">
    <property type="entry name" value="M7GPPPN-MRNA HYDROLASE"/>
    <property type="match status" value="1"/>
</dbReference>
<evidence type="ECO:0000313" key="6">
    <source>
        <dbReference type="EMBL" id="BBA33530.1"/>
    </source>
</evidence>